<evidence type="ECO:0000313" key="4">
    <source>
        <dbReference type="Proteomes" id="UP000183180"/>
    </source>
</evidence>
<evidence type="ECO:0000313" key="3">
    <source>
        <dbReference type="EMBL" id="SDU85430.1"/>
    </source>
</evidence>
<keyword evidence="2" id="KW-0472">Membrane</keyword>
<feature type="region of interest" description="Disordered" evidence="1">
    <location>
        <begin position="285"/>
        <end position="323"/>
    </location>
</feature>
<dbReference type="OrthoDB" id="5182370at2"/>
<reference evidence="3 4" key="1">
    <citation type="submission" date="2016-10" db="EMBL/GenBank/DDBJ databases">
        <authorList>
            <person name="de Groot N.N."/>
        </authorList>
    </citation>
    <scope>NUCLEOTIDE SEQUENCE [LARGE SCALE GENOMIC DNA]</scope>
    <source>
        <strain evidence="3 4">DSM 44215</strain>
    </source>
</reference>
<proteinExistence type="predicted"/>
<name>A0A1H2LWP0_9ACTN</name>
<dbReference type="InterPro" id="IPR010916">
    <property type="entry name" value="TonB_box_CS"/>
</dbReference>
<dbReference type="RefSeq" id="WP_074854244.1">
    <property type="nucleotide sequence ID" value="NZ_FNLM01000036.1"/>
</dbReference>
<dbReference type="SUPFAM" id="SSF50998">
    <property type="entry name" value="Quinoprotein alcohol dehydrogenase-like"/>
    <property type="match status" value="1"/>
</dbReference>
<evidence type="ECO:0008006" key="5">
    <source>
        <dbReference type="Google" id="ProtNLM"/>
    </source>
</evidence>
<organism evidence="3 4">
    <name type="scientific">Gordonia westfalica</name>
    <dbReference type="NCBI Taxonomy" id="158898"/>
    <lineage>
        <taxon>Bacteria</taxon>
        <taxon>Bacillati</taxon>
        <taxon>Actinomycetota</taxon>
        <taxon>Actinomycetes</taxon>
        <taxon>Mycobacteriales</taxon>
        <taxon>Gordoniaceae</taxon>
        <taxon>Gordonia</taxon>
    </lineage>
</organism>
<dbReference type="Gene3D" id="2.130.10.10">
    <property type="entry name" value="YVTN repeat-like/Quinoprotein amine dehydrogenase"/>
    <property type="match status" value="1"/>
</dbReference>
<evidence type="ECO:0000256" key="1">
    <source>
        <dbReference type="SAM" id="MobiDB-lite"/>
    </source>
</evidence>
<dbReference type="Proteomes" id="UP000183180">
    <property type="component" value="Unassembled WGS sequence"/>
</dbReference>
<dbReference type="InterPro" id="IPR011047">
    <property type="entry name" value="Quinoprotein_ADH-like_sf"/>
</dbReference>
<protein>
    <recommendedName>
        <fullName evidence="5">PQQ-like domain-containing protein</fullName>
    </recommendedName>
</protein>
<dbReference type="AlphaFoldDB" id="A0A1H2LWP0"/>
<gene>
    <name evidence="3" type="ORF">SAMN04488548_136975</name>
</gene>
<keyword evidence="2" id="KW-0812">Transmembrane</keyword>
<feature type="transmembrane region" description="Helical" evidence="2">
    <location>
        <begin position="12"/>
        <end position="34"/>
    </location>
</feature>
<dbReference type="EMBL" id="FNLM01000036">
    <property type="protein sequence ID" value="SDU85430.1"/>
    <property type="molecule type" value="Genomic_DNA"/>
</dbReference>
<sequence>MARVKPERRRPIDLAISAIIVVVVAAVGLIAWLISPVRGTTSVQARSAPPEVEQPAAVPAAFAPRWQAASDATVTPAIADSVVVTGNGGTVIGHDPASGAQVWSYRRDLDLCVVDTAWTASTDLALAVYRNSRGCSEVTALDAKTGARKGTRTSDADDQLRLVSDYGYVVAQGPRRLETWGSNLVRGIEYGRVEAPVRPEDEAKRRDCEIFSSAITGDRMSVVERCADDPGYRLTVLGALLDDDERVEQHGSTLITGDVSGPPPVVIAMSSSGIAVYDGGASPAEPPALGGESGPSIRRFDTEGVATGSNTVSGDAAPPSGSVPIDGSGVVTYWTGKSTVVLDAQSLKPIYQVPGTLGPGQVMAGQLLLPSTAGISVRDVATGREIRSIPLTRSSAPDGVVSLRVLGDVVVEQRGTTIEAFGPA</sequence>
<dbReference type="PROSITE" id="PS00430">
    <property type="entry name" value="TONB_DEPENDENT_REC_1"/>
    <property type="match status" value="1"/>
</dbReference>
<accession>A0A1H2LWP0</accession>
<keyword evidence="2" id="KW-1133">Transmembrane helix</keyword>
<dbReference type="InterPro" id="IPR015943">
    <property type="entry name" value="WD40/YVTN_repeat-like_dom_sf"/>
</dbReference>
<evidence type="ECO:0000256" key="2">
    <source>
        <dbReference type="SAM" id="Phobius"/>
    </source>
</evidence>
<dbReference type="STRING" id="158898.SAMN04488548_136975"/>